<keyword evidence="5 7" id="KW-0408">Iron</keyword>
<evidence type="ECO:0000256" key="8">
    <source>
        <dbReference type="SAM" id="MobiDB-lite"/>
    </source>
</evidence>
<keyword evidence="10" id="KW-1185">Reference proteome</keyword>
<dbReference type="Proteomes" id="UP000256269">
    <property type="component" value="Unassembled WGS sequence"/>
</dbReference>
<dbReference type="PANTHER" id="PTHR46696">
    <property type="entry name" value="P450, PUTATIVE (EUROFUNG)-RELATED"/>
    <property type="match status" value="1"/>
</dbReference>
<comment type="caution">
    <text evidence="9">The sequence shown here is derived from an EMBL/GenBank/DDBJ whole genome shotgun (WGS) entry which is preliminary data.</text>
</comment>
<feature type="region of interest" description="Disordered" evidence="8">
    <location>
        <begin position="1"/>
        <end position="21"/>
    </location>
</feature>
<evidence type="ECO:0000256" key="7">
    <source>
        <dbReference type="RuleBase" id="RU000461"/>
    </source>
</evidence>
<dbReference type="Pfam" id="PF00067">
    <property type="entry name" value="p450"/>
    <property type="match status" value="1"/>
</dbReference>
<keyword evidence="6 7" id="KW-0503">Monooxygenase</keyword>
<dbReference type="InterPro" id="IPR017972">
    <property type="entry name" value="Cyt_P450_CS"/>
</dbReference>
<dbReference type="OrthoDB" id="3218463at2"/>
<dbReference type="PROSITE" id="PS00086">
    <property type="entry name" value="CYTOCHROME_P450"/>
    <property type="match status" value="1"/>
</dbReference>
<evidence type="ECO:0000313" key="9">
    <source>
        <dbReference type="EMBL" id="REH39375.1"/>
    </source>
</evidence>
<dbReference type="FunFam" id="1.10.630.10:FF:000018">
    <property type="entry name" value="Cytochrome P450 monooxygenase"/>
    <property type="match status" value="1"/>
</dbReference>
<dbReference type="EMBL" id="QUNO01000013">
    <property type="protein sequence ID" value="REH39375.1"/>
    <property type="molecule type" value="Genomic_DNA"/>
</dbReference>
<comment type="similarity">
    <text evidence="1 7">Belongs to the cytochrome P450 family.</text>
</comment>
<accession>A0A3E0H7E1</accession>
<keyword evidence="4 7" id="KW-0560">Oxidoreductase</keyword>
<protein>
    <submittedName>
        <fullName evidence="9">Cytochrome P450</fullName>
    </submittedName>
</protein>
<evidence type="ECO:0000256" key="3">
    <source>
        <dbReference type="ARBA" id="ARBA00022723"/>
    </source>
</evidence>
<dbReference type="PRINTS" id="PR00385">
    <property type="entry name" value="P450"/>
</dbReference>
<dbReference type="AlphaFoldDB" id="A0A3E0H7E1"/>
<dbReference type="GO" id="GO:0005506">
    <property type="term" value="F:iron ion binding"/>
    <property type="evidence" value="ECO:0007669"/>
    <property type="project" value="InterPro"/>
</dbReference>
<name>A0A3E0H7E1_9PSEU</name>
<dbReference type="InterPro" id="IPR002397">
    <property type="entry name" value="Cyt_P450_B"/>
</dbReference>
<dbReference type="PRINTS" id="PR00359">
    <property type="entry name" value="BP450"/>
</dbReference>
<sequence length="400" mass="43686">MADTSTLTAFPFTTPPSLSTDPDGLRLLAEGAMARARMTNDGQQVWLALGYHANRQCLGDPRLLREPATRPGSPVTIPSVVGVTDVLAVMDPPRHTRVRRLQAAAFTPRTVERLTPRIQTLLDQLLDELAAQDGPVDLIPAFIAPLPITVIGELLGIPESDRSRLRGWAATLMSDLPLEEVGRAHQEVAAYLAELIARKRVEPGEDLTTALVTVHDEDGDRLTEPELIINLQTLMMAGHETTLNQLANGIVALSRNPDQLDLLRSDPSLAGNAVEELLRYDKLLHSIMPKIAGEDLEIEGYPIREGEAVICVPNIANRDPAVFERPNQLDVTRANASAHLSFSHGVHFCLGANLARTELQAALTALVTRLPGLRLAVPDDELRWREGALTRTLLSLPVTW</sequence>
<dbReference type="GO" id="GO:0020037">
    <property type="term" value="F:heme binding"/>
    <property type="evidence" value="ECO:0007669"/>
    <property type="project" value="InterPro"/>
</dbReference>
<reference evidence="9 10" key="1">
    <citation type="submission" date="2018-08" db="EMBL/GenBank/DDBJ databases">
        <title>Genomic Encyclopedia of Archaeal and Bacterial Type Strains, Phase II (KMG-II): from individual species to whole genera.</title>
        <authorList>
            <person name="Goeker M."/>
        </authorList>
    </citation>
    <scope>NUCLEOTIDE SEQUENCE [LARGE SCALE GENOMIC DNA]</scope>
    <source>
        <strain evidence="9 10">DSM 45791</strain>
    </source>
</reference>
<dbReference type="Gene3D" id="1.10.630.10">
    <property type="entry name" value="Cytochrome P450"/>
    <property type="match status" value="1"/>
</dbReference>
<keyword evidence="3 7" id="KW-0479">Metal-binding</keyword>
<evidence type="ECO:0000256" key="2">
    <source>
        <dbReference type="ARBA" id="ARBA00022617"/>
    </source>
</evidence>
<evidence type="ECO:0000256" key="6">
    <source>
        <dbReference type="ARBA" id="ARBA00023033"/>
    </source>
</evidence>
<evidence type="ECO:0000313" key="10">
    <source>
        <dbReference type="Proteomes" id="UP000256269"/>
    </source>
</evidence>
<dbReference type="CDD" id="cd11031">
    <property type="entry name" value="Cyp158A-like"/>
    <property type="match status" value="1"/>
</dbReference>
<dbReference type="SUPFAM" id="SSF48264">
    <property type="entry name" value="Cytochrome P450"/>
    <property type="match status" value="1"/>
</dbReference>
<keyword evidence="2 7" id="KW-0349">Heme</keyword>
<dbReference type="PANTHER" id="PTHR46696:SF1">
    <property type="entry name" value="CYTOCHROME P450 YJIB-RELATED"/>
    <property type="match status" value="1"/>
</dbReference>
<evidence type="ECO:0000256" key="1">
    <source>
        <dbReference type="ARBA" id="ARBA00010617"/>
    </source>
</evidence>
<dbReference type="RefSeq" id="WP_116178696.1">
    <property type="nucleotide sequence ID" value="NZ_CP144375.1"/>
</dbReference>
<dbReference type="InterPro" id="IPR036396">
    <property type="entry name" value="Cyt_P450_sf"/>
</dbReference>
<dbReference type="GO" id="GO:0004497">
    <property type="term" value="F:monooxygenase activity"/>
    <property type="evidence" value="ECO:0007669"/>
    <property type="project" value="UniProtKB-KW"/>
</dbReference>
<dbReference type="InterPro" id="IPR001128">
    <property type="entry name" value="Cyt_P450"/>
</dbReference>
<proteinExistence type="inferred from homology"/>
<evidence type="ECO:0000256" key="5">
    <source>
        <dbReference type="ARBA" id="ARBA00023004"/>
    </source>
</evidence>
<organism evidence="9 10">
    <name type="scientific">Kutzneria buriramensis</name>
    <dbReference type="NCBI Taxonomy" id="1045776"/>
    <lineage>
        <taxon>Bacteria</taxon>
        <taxon>Bacillati</taxon>
        <taxon>Actinomycetota</taxon>
        <taxon>Actinomycetes</taxon>
        <taxon>Pseudonocardiales</taxon>
        <taxon>Pseudonocardiaceae</taxon>
        <taxon>Kutzneria</taxon>
    </lineage>
</organism>
<dbReference type="GO" id="GO:0016705">
    <property type="term" value="F:oxidoreductase activity, acting on paired donors, with incorporation or reduction of molecular oxygen"/>
    <property type="evidence" value="ECO:0007669"/>
    <property type="project" value="InterPro"/>
</dbReference>
<evidence type="ECO:0000256" key="4">
    <source>
        <dbReference type="ARBA" id="ARBA00023002"/>
    </source>
</evidence>
<gene>
    <name evidence="9" type="ORF">BCF44_113230</name>
</gene>